<dbReference type="SUPFAM" id="SSF52788">
    <property type="entry name" value="Phosphotyrosine protein phosphatases I"/>
    <property type="match status" value="1"/>
</dbReference>
<evidence type="ECO:0000256" key="3">
    <source>
        <dbReference type="ARBA" id="ARBA00022912"/>
    </source>
</evidence>
<dbReference type="PANTHER" id="PTHR11717">
    <property type="entry name" value="LOW MOLECULAR WEIGHT PROTEIN TYROSINE PHOSPHATASE"/>
    <property type="match status" value="1"/>
</dbReference>
<dbReference type="InterPro" id="IPR036196">
    <property type="entry name" value="Ptyr_pPase_sf"/>
</dbReference>
<proteinExistence type="inferred from homology"/>
<dbReference type="InterPro" id="IPR017867">
    <property type="entry name" value="Tyr_phospatase_low_mol_wt"/>
</dbReference>
<keyword evidence="6" id="KW-1185">Reference proteome</keyword>
<dbReference type="SMART" id="SM00226">
    <property type="entry name" value="LMWPc"/>
    <property type="match status" value="1"/>
</dbReference>
<reference evidence="5 6" key="1">
    <citation type="submission" date="2024-09" db="EMBL/GenBank/DDBJ databases">
        <authorList>
            <person name="D'Angelo T."/>
        </authorList>
    </citation>
    <scope>NUCLEOTIDE SEQUENCE [LARGE SCALE GENOMIC DNA]</scope>
    <source>
        <strain evidence="5">SAG AM-311-F02</strain>
    </source>
</reference>
<evidence type="ECO:0000259" key="4">
    <source>
        <dbReference type="SMART" id="SM00226"/>
    </source>
</evidence>
<evidence type="ECO:0000313" key="5">
    <source>
        <dbReference type="EMBL" id="MFC1800123.1"/>
    </source>
</evidence>
<protein>
    <submittedName>
        <fullName evidence="5">Low molecular weight protein arginine phosphatase</fullName>
    </submittedName>
</protein>
<dbReference type="CDD" id="cd16344">
    <property type="entry name" value="LMWPAP"/>
    <property type="match status" value="1"/>
</dbReference>
<name>A0ABV6YPW8_UNCEI</name>
<comment type="caution">
    <text evidence="5">The sequence shown here is derived from an EMBL/GenBank/DDBJ whole genome shotgun (WGS) entry which is preliminary data.</text>
</comment>
<evidence type="ECO:0000256" key="1">
    <source>
        <dbReference type="ARBA" id="ARBA00011063"/>
    </source>
</evidence>
<dbReference type="PANTHER" id="PTHR11717:SF31">
    <property type="entry name" value="LOW MOLECULAR WEIGHT PROTEIN-TYROSINE-PHOSPHATASE ETP-RELATED"/>
    <property type="match status" value="1"/>
</dbReference>
<dbReference type="InterPro" id="IPR050438">
    <property type="entry name" value="LMW_PTPase"/>
</dbReference>
<comment type="similarity">
    <text evidence="1">Belongs to the low molecular weight phosphotyrosine protein phosphatase family.</text>
</comment>
<keyword evidence="2" id="KW-0378">Hydrolase</keyword>
<dbReference type="Gene3D" id="3.40.50.2300">
    <property type="match status" value="1"/>
</dbReference>
<organism evidence="5 6">
    <name type="scientific">Eiseniibacteriota bacterium</name>
    <dbReference type="NCBI Taxonomy" id="2212470"/>
    <lineage>
        <taxon>Bacteria</taxon>
        <taxon>Candidatus Eiseniibacteriota</taxon>
    </lineage>
</organism>
<keyword evidence="3" id="KW-0904">Protein phosphatase</keyword>
<gene>
    <name evidence="5" type="ORF">ACFL2Z_04345</name>
</gene>
<accession>A0ABV6YPW8</accession>
<evidence type="ECO:0000313" key="6">
    <source>
        <dbReference type="Proteomes" id="UP001594288"/>
    </source>
</evidence>
<feature type="domain" description="Phosphotyrosine protein phosphatase I" evidence="4">
    <location>
        <begin position="5"/>
        <end position="154"/>
    </location>
</feature>
<dbReference type="Proteomes" id="UP001594288">
    <property type="component" value="Unassembled WGS sequence"/>
</dbReference>
<dbReference type="EMBL" id="JBHPEI010000071">
    <property type="protein sequence ID" value="MFC1800123.1"/>
    <property type="molecule type" value="Genomic_DNA"/>
</dbReference>
<dbReference type="InterPro" id="IPR023485">
    <property type="entry name" value="Ptyr_pPase"/>
</dbReference>
<dbReference type="PRINTS" id="PR00719">
    <property type="entry name" value="LMWPTPASE"/>
</dbReference>
<dbReference type="Pfam" id="PF01451">
    <property type="entry name" value="LMWPc"/>
    <property type="match status" value="1"/>
</dbReference>
<evidence type="ECO:0000256" key="2">
    <source>
        <dbReference type="ARBA" id="ARBA00022801"/>
    </source>
</evidence>
<sequence>MKKTYSVLFVCLGNTCRSPLAEVILKSGLKQAGIKKVNVSSAGTGAFEGARASSGSTITARRMGLSLARFRSKPLTPLRVRRADLILTMTASQKREVRARFPEDADRVFTLSEYSGTGEGDVRDPVGSPLPAYFRCGDRLRADIKRVIPRLRKAIKLKR</sequence>